<evidence type="ECO:0000256" key="1">
    <source>
        <dbReference type="ARBA" id="ARBA00000085"/>
    </source>
</evidence>
<dbReference type="PROSITE" id="PS50113">
    <property type="entry name" value="PAC"/>
    <property type="match status" value="2"/>
</dbReference>
<evidence type="ECO:0000259" key="6">
    <source>
        <dbReference type="PROSITE" id="PS50110"/>
    </source>
</evidence>
<dbReference type="SUPFAM" id="SSF55785">
    <property type="entry name" value="PYP-like sensor domain (PAS domain)"/>
    <property type="match status" value="2"/>
</dbReference>
<dbReference type="EC" id="2.7.13.3" evidence="2"/>
<proteinExistence type="predicted"/>
<dbReference type="Gene3D" id="3.30.565.10">
    <property type="entry name" value="Histidine kinase-like ATPase, C-terminal domain"/>
    <property type="match status" value="1"/>
</dbReference>
<comment type="caution">
    <text evidence="9">The sequence shown here is derived from an EMBL/GenBank/DDBJ whole genome shotgun (WGS) entry which is preliminary data.</text>
</comment>
<dbReference type="PANTHER" id="PTHR43065:SF49">
    <property type="entry name" value="HISTIDINE KINASE"/>
    <property type="match status" value="1"/>
</dbReference>
<dbReference type="CDD" id="cd00130">
    <property type="entry name" value="PAS"/>
    <property type="match status" value="2"/>
</dbReference>
<feature type="modified residue" description="4-aspartylphosphate" evidence="4">
    <location>
        <position position="574"/>
    </location>
</feature>
<comment type="catalytic activity">
    <reaction evidence="1">
        <text>ATP + protein L-histidine = ADP + protein N-phospho-L-histidine.</text>
        <dbReference type="EC" id="2.7.13.3"/>
    </reaction>
</comment>
<dbReference type="PROSITE" id="PS50112">
    <property type="entry name" value="PAS"/>
    <property type="match status" value="2"/>
</dbReference>
<dbReference type="Pfam" id="PF00072">
    <property type="entry name" value="Response_reg"/>
    <property type="match status" value="1"/>
</dbReference>
<dbReference type="Pfam" id="PF02518">
    <property type="entry name" value="HATPase_c"/>
    <property type="match status" value="1"/>
</dbReference>
<dbReference type="SUPFAM" id="SSF47384">
    <property type="entry name" value="Homodimeric domain of signal transducing histidine kinase"/>
    <property type="match status" value="1"/>
</dbReference>
<dbReference type="SUPFAM" id="SSF52172">
    <property type="entry name" value="CheY-like"/>
    <property type="match status" value="1"/>
</dbReference>
<keyword evidence="10" id="KW-1185">Reference proteome</keyword>
<dbReference type="InterPro" id="IPR000014">
    <property type="entry name" value="PAS"/>
</dbReference>
<dbReference type="InterPro" id="IPR036890">
    <property type="entry name" value="HATPase_C_sf"/>
</dbReference>
<dbReference type="InterPro" id="IPR004358">
    <property type="entry name" value="Sig_transdc_His_kin-like_C"/>
</dbReference>
<dbReference type="EMBL" id="JAHXZN010000010">
    <property type="protein sequence ID" value="MBW6532785.1"/>
    <property type="molecule type" value="Genomic_DNA"/>
</dbReference>
<gene>
    <name evidence="9" type="ORF">KZ820_18735</name>
</gene>
<dbReference type="InterPro" id="IPR003594">
    <property type="entry name" value="HATPase_dom"/>
</dbReference>
<dbReference type="Gene3D" id="1.10.287.130">
    <property type="match status" value="1"/>
</dbReference>
<evidence type="ECO:0000259" key="5">
    <source>
        <dbReference type="PROSITE" id="PS50109"/>
    </source>
</evidence>
<evidence type="ECO:0000256" key="2">
    <source>
        <dbReference type="ARBA" id="ARBA00012438"/>
    </source>
</evidence>
<dbReference type="Proteomes" id="UP000759103">
    <property type="component" value="Unassembled WGS sequence"/>
</dbReference>
<feature type="domain" description="PAS" evidence="7">
    <location>
        <begin position="135"/>
        <end position="208"/>
    </location>
</feature>
<dbReference type="PANTHER" id="PTHR43065">
    <property type="entry name" value="SENSOR HISTIDINE KINASE"/>
    <property type="match status" value="1"/>
</dbReference>
<dbReference type="Pfam" id="PF00512">
    <property type="entry name" value="HisKA"/>
    <property type="match status" value="1"/>
</dbReference>
<dbReference type="SMART" id="SM00448">
    <property type="entry name" value="REC"/>
    <property type="match status" value="1"/>
</dbReference>
<dbReference type="PROSITE" id="PS50110">
    <property type="entry name" value="RESPONSE_REGULATORY"/>
    <property type="match status" value="1"/>
</dbReference>
<protein>
    <recommendedName>
        <fullName evidence="2">histidine kinase</fullName>
        <ecNumber evidence="2">2.7.13.3</ecNumber>
    </recommendedName>
</protein>
<organism evidence="9 10">
    <name type="scientific">Sphingomonas citri</name>
    <dbReference type="NCBI Taxonomy" id="2862499"/>
    <lineage>
        <taxon>Bacteria</taxon>
        <taxon>Pseudomonadati</taxon>
        <taxon>Pseudomonadota</taxon>
        <taxon>Alphaproteobacteria</taxon>
        <taxon>Sphingomonadales</taxon>
        <taxon>Sphingomonadaceae</taxon>
        <taxon>Sphingomonas</taxon>
    </lineage>
</organism>
<dbReference type="InterPro" id="IPR005467">
    <property type="entry name" value="His_kinase_dom"/>
</dbReference>
<dbReference type="CDD" id="cd00082">
    <property type="entry name" value="HisKA"/>
    <property type="match status" value="1"/>
</dbReference>
<dbReference type="PROSITE" id="PS50109">
    <property type="entry name" value="HIS_KIN"/>
    <property type="match status" value="1"/>
</dbReference>
<dbReference type="SMART" id="SM00387">
    <property type="entry name" value="HATPase_c"/>
    <property type="match status" value="1"/>
</dbReference>
<dbReference type="Gene3D" id="3.30.450.20">
    <property type="entry name" value="PAS domain"/>
    <property type="match status" value="2"/>
</dbReference>
<evidence type="ECO:0000313" key="10">
    <source>
        <dbReference type="Proteomes" id="UP000759103"/>
    </source>
</evidence>
<evidence type="ECO:0000256" key="3">
    <source>
        <dbReference type="ARBA" id="ARBA00022553"/>
    </source>
</evidence>
<reference evidence="9 10" key="1">
    <citation type="submission" date="2021-07" db="EMBL/GenBank/DDBJ databases">
        <title>Sphingomonas sp.</title>
        <authorList>
            <person name="Feng G."/>
            <person name="Li J."/>
            <person name="Pan M."/>
        </authorList>
    </citation>
    <scope>NUCLEOTIDE SEQUENCE [LARGE SCALE GENOMIC DNA]</scope>
    <source>
        <strain evidence="9 10">RRHST34</strain>
    </source>
</reference>
<dbReference type="InterPro" id="IPR011006">
    <property type="entry name" value="CheY-like_superfamily"/>
</dbReference>
<keyword evidence="3 4" id="KW-0597">Phosphoprotein</keyword>
<dbReference type="SMART" id="SM00091">
    <property type="entry name" value="PAS"/>
    <property type="match status" value="2"/>
</dbReference>
<feature type="domain" description="PAS" evidence="7">
    <location>
        <begin position="23"/>
        <end position="80"/>
    </location>
</feature>
<dbReference type="InterPro" id="IPR003661">
    <property type="entry name" value="HisK_dim/P_dom"/>
</dbReference>
<evidence type="ECO:0000256" key="4">
    <source>
        <dbReference type="PROSITE-ProRule" id="PRU00169"/>
    </source>
</evidence>
<evidence type="ECO:0000259" key="7">
    <source>
        <dbReference type="PROSITE" id="PS50112"/>
    </source>
</evidence>
<dbReference type="InterPro" id="IPR001610">
    <property type="entry name" value="PAC"/>
</dbReference>
<evidence type="ECO:0000259" key="8">
    <source>
        <dbReference type="PROSITE" id="PS50113"/>
    </source>
</evidence>
<feature type="domain" description="PAC" evidence="8">
    <location>
        <begin position="82"/>
        <end position="134"/>
    </location>
</feature>
<name>A0ABS7BT50_9SPHN</name>
<dbReference type="InterPro" id="IPR001789">
    <property type="entry name" value="Sig_transdc_resp-reg_receiver"/>
</dbReference>
<dbReference type="InterPro" id="IPR000700">
    <property type="entry name" value="PAS-assoc_C"/>
</dbReference>
<dbReference type="InterPro" id="IPR036097">
    <property type="entry name" value="HisK_dim/P_sf"/>
</dbReference>
<accession>A0ABS7BT50</accession>
<evidence type="ECO:0000313" key="9">
    <source>
        <dbReference type="EMBL" id="MBW6532785.1"/>
    </source>
</evidence>
<dbReference type="SUPFAM" id="SSF55874">
    <property type="entry name" value="ATPase domain of HSP90 chaperone/DNA topoisomerase II/histidine kinase"/>
    <property type="match status" value="1"/>
</dbReference>
<dbReference type="Pfam" id="PF13426">
    <property type="entry name" value="PAS_9"/>
    <property type="match status" value="2"/>
</dbReference>
<feature type="domain" description="PAC" evidence="8">
    <location>
        <begin position="210"/>
        <end position="262"/>
    </location>
</feature>
<dbReference type="SMART" id="SM00388">
    <property type="entry name" value="HisKA"/>
    <property type="match status" value="1"/>
</dbReference>
<feature type="domain" description="Response regulatory" evidence="6">
    <location>
        <begin position="523"/>
        <end position="633"/>
    </location>
</feature>
<dbReference type="PRINTS" id="PR00344">
    <property type="entry name" value="BCTRLSENSOR"/>
</dbReference>
<dbReference type="SMART" id="SM00086">
    <property type="entry name" value="PAC"/>
    <property type="match status" value="2"/>
</dbReference>
<feature type="domain" description="Histidine kinase" evidence="5">
    <location>
        <begin position="282"/>
        <end position="502"/>
    </location>
</feature>
<sequence length="633" mass="69066">MPEALSGAGRFERLVNSVRDYAIYLLDRDGHVASWNAGAERFKGYAAAEIIGQHFSRFYTPEDQAAELPRRALEAAATQGTYEAEGWRVRKDGTRFWTSAVIDPVLDESGALIGFAKVTRDITERRAAERALLESEQRFRLLVQGVRDYAIYLLDPAGHVTNWNRGAQAIKGYNAEEIVGQHFSTFYTAEDRARGEPARALRTALETGKYEVEAWRVRKSGERFRAGVLIDPIRDESGTLIGFAKITRDLTERWQVQQELERAREAMAQAQKMEAVGRLTGGVAHDFNNLLTIIRSSADLLKLPTLAPEKRERYVEAIAQTAERAAALTSQLLAFSRRQPLKPELFDVSERLAEMRQLMQTSVGGTVTLSVASLAGAIVNADRNQFESAVLNLVINARDAMPAGGTLSLVPTIVDGLPAVRGHGGAAGRFLALRVSDTGSGIAPEVLENIFEPFFTTKAANQGTGLGLSQVHGFAKQSGGEIDVRSEPGIGTAFTLYLPLVRGAGPVVAPPRRAPTRPLPSRRVLLVEDNEAVGQFARGLLEELGQTVTWVSNGEAALELLERAHDEFDLVFSDVIMPGIDGLELARAIRSHWPALPVVLTTGYSHALVAEQDHGFALLRKPYSLGGLADILA</sequence>
<dbReference type="InterPro" id="IPR035965">
    <property type="entry name" value="PAS-like_dom_sf"/>
</dbReference>
<dbReference type="CDD" id="cd17546">
    <property type="entry name" value="REC_hyHK_CKI1_RcsC-like"/>
    <property type="match status" value="1"/>
</dbReference>
<dbReference type="NCBIfam" id="TIGR00229">
    <property type="entry name" value="sensory_box"/>
    <property type="match status" value="2"/>
</dbReference>
<dbReference type="Gene3D" id="3.40.50.2300">
    <property type="match status" value="1"/>
</dbReference>